<dbReference type="AlphaFoldDB" id="A0A1C7LTB5"/>
<feature type="compositionally biased region" description="Basic and acidic residues" evidence="1">
    <location>
        <begin position="130"/>
        <end position="139"/>
    </location>
</feature>
<protein>
    <submittedName>
        <fullName evidence="2">Uncharacterized protein</fullName>
    </submittedName>
</protein>
<feature type="compositionally biased region" description="Polar residues" evidence="1">
    <location>
        <begin position="164"/>
        <end position="185"/>
    </location>
</feature>
<dbReference type="STRING" id="5627.A0A1C7LTB5"/>
<comment type="caution">
    <text evidence="2">The sequence shown here is derived from an EMBL/GenBank/DDBJ whole genome shotgun (WGS) entry which is preliminary data.</text>
</comment>
<feature type="compositionally biased region" description="Low complexity" evidence="1">
    <location>
        <begin position="582"/>
        <end position="605"/>
    </location>
</feature>
<dbReference type="OMA" id="PRIPKIT"/>
<name>A0A1C7LTB5_GRIFR</name>
<feature type="compositionally biased region" description="Polar residues" evidence="1">
    <location>
        <begin position="52"/>
        <end position="62"/>
    </location>
</feature>
<gene>
    <name evidence="2" type="ORF">A0H81_12461</name>
</gene>
<feature type="compositionally biased region" description="Polar residues" evidence="1">
    <location>
        <begin position="474"/>
        <end position="488"/>
    </location>
</feature>
<feature type="compositionally biased region" description="Low complexity" evidence="1">
    <location>
        <begin position="94"/>
        <end position="107"/>
    </location>
</feature>
<feature type="compositionally biased region" description="Low complexity" evidence="1">
    <location>
        <begin position="384"/>
        <end position="402"/>
    </location>
</feature>
<evidence type="ECO:0000313" key="3">
    <source>
        <dbReference type="Proteomes" id="UP000092993"/>
    </source>
</evidence>
<organism evidence="2 3">
    <name type="scientific">Grifola frondosa</name>
    <name type="common">Maitake</name>
    <name type="synonym">Polyporus frondosus</name>
    <dbReference type="NCBI Taxonomy" id="5627"/>
    <lineage>
        <taxon>Eukaryota</taxon>
        <taxon>Fungi</taxon>
        <taxon>Dikarya</taxon>
        <taxon>Basidiomycota</taxon>
        <taxon>Agaricomycotina</taxon>
        <taxon>Agaricomycetes</taxon>
        <taxon>Polyporales</taxon>
        <taxon>Grifolaceae</taxon>
        <taxon>Grifola</taxon>
    </lineage>
</organism>
<feature type="compositionally biased region" description="Polar residues" evidence="1">
    <location>
        <begin position="509"/>
        <end position="522"/>
    </location>
</feature>
<evidence type="ECO:0000313" key="2">
    <source>
        <dbReference type="EMBL" id="OBZ67983.1"/>
    </source>
</evidence>
<accession>A0A1C7LTB5</accession>
<feature type="compositionally biased region" description="Low complexity" evidence="1">
    <location>
        <begin position="492"/>
        <end position="506"/>
    </location>
</feature>
<feature type="compositionally biased region" description="Low complexity" evidence="1">
    <location>
        <begin position="1"/>
        <end position="26"/>
    </location>
</feature>
<feature type="compositionally biased region" description="Pro residues" evidence="1">
    <location>
        <begin position="148"/>
        <end position="162"/>
    </location>
</feature>
<feature type="region of interest" description="Disordered" evidence="1">
    <location>
        <begin position="1"/>
        <end position="658"/>
    </location>
</feature>
<dbReference type="Proteomes" id="UP000092993">
    <property type="component" value="Unassembled WGS sequence"/>
</dbReference>
<keyword evidence="3" id="KW-1185">Reference proteome</keyword>
<feature type="compositionally biased region" description="Polar residues" evidence="1">
    <location>
        <begin position="70"/>
        <end position="91"/>
    </location>
</feature>
<feature type="compositionally biased region" description="Pro residues" evidence="1">
    <location>
        <begin position="525"/>
        <end position="549"/>
    </location>
</feature>
<proteinExistence type="predicted"/>
<feature type="compositionally biased region" description="Basic and acidic residues" evidence="1">
    <location>
        <begin position="370"/>
        <end position="383"/>
    </location>
</feature>
<feature type="compositionally biased region" description="Low complexity" evidence="1">
    <location>
        <begin position="195"/>
        <end position="208"/>
    </location>
</feature>
<reference evidence="2 3" key="1">
    <citation type="submission" date="2016-03" db="EMBL/GenBank/DDBJ databases">
        <title>Whole genome sequencing of Grifola frondosa 9006-11.</title>
        <authorList>
            <person name="Min B."/>
            <person name="Park H."/>
            <person name="Kim J.-G."/>
            <person name="Cho H."/>
            <person name="Oh Y.-L."/>
            <person name="Kong W.-S."/>
            <person name="Choi I.-G."/>
        </authorList>
    </citation>
    <scope>NUCLEOTIDE SEQUENCE [LARGE SCALE GENOMIC DNA]</scope>
    <source>
        <strain evidence="2 3">9006-11</strain>
    </source>
</reference>
<dbReference type="EMBL" id="LUGG01000023">
    <property type="protein sequence ID" value="OBZ67983.1"/>
    <property type="molecule type" value="Genomic_DNA"/>
</dbReference>
<sequence>MAQGSYPAYLQQQQPYASYPSAGSQSPAPPSQSPYDPQTNYQARYQHPAYSQPLSTLNTGQTYPYPVPPQLQSVQGQSLTHASSPYTISPQSPVPLHVPLLPILNHISSVVNPYPSPTSPQNPQSPTRRPLPDPHRHLDSLSSHPHSLPTPQPSPSPGPFPPSQQVLHRPSNSVPSSAFARSNVTVPAGSSRDAPGTPLSPLSATSTSPPRPLPLPRSLGSFDLAGSHSESEIRSQSPTRRALPGTELPPVQRRIQGAHDQSAAQPLPAPGQKFVPLWKRSLPQPSPSSSVSPQPQGAIERRGTVSGASARPLPQSPVAIAGTSASAVSRAPANGASLPPHLQTHRLPPTPQSAVAPRSAFAPTATVSDLSRDLRLGLRERSRTLPTPATSPSSPPSLQTSSPPKPRPASPAKRLVESPASSDDEDLTNALLARPVRSPSPKYGILDMPSRSRIVQPTAVPRTEIAPRSPRTLPIQQSAPQTQASDSSVAFRLAALSLRSASPSRPSHGHSQSVGAPSTTRWPANLPPLPRAPTSPSPSSPASPHPRPLPSRNQSAFSSPGIRSPRKVDLDLSLDDAPPPSLRRSPAPSSPAPRESTRTPTSRSALPTIRTLTNSTPAMAPPNVPAFSLSSFPAPRSRQQSPRIPKITFPANVDENSR</sequence>
<feature type="compositionally biased region" description="Low complexity" evidence="1">
    <location>
        <begin position="287"/>
        <end position="296"/>
    </location>
</feature>
<evidence type="ECO:0000256" key="1">
    <source>
        <dbReference type="SAM" id="MobiDB-lite"/>
    </source>
</evidence>